<dbReference type="eggNOG" id="COG0348">
    <property type="taxonomic scope" value="Bacteria"/>
</dbReference>
<dbReference type="PROSITE" id="PS51379">
    <property type="entry name" value="4FE4S_FER_2"/>
    <property type="match status" value="1"/>
</dbReference>
<dbReference type="Gene3D" id="3.30.70.20">
    <property type="match status" value="1"/>
</dbReference>
<sequence length="480" mass="53797">MNQQVKEPQSSGSMYAETVIIHPRHVKKGLFRAAKWWLMWGLLAFFHLAPFLRWDRGPGAPSQAILADIDGRRGYFFFIEIWPQEVYYLTGLLLFAAITLFFMSALAGRVWCGFLCWQTVYTDLFVQIERWVVGDRSARMNLERAPWTAQKIIKKAVIQAGWLAVSAACGIAFVLYFGDAFQMMKDIFTLEASVGVYSFIAIIGGFCYLLAGFAREQVCLYMCPYSRFQSAMFDEHSLIISYEEWRGEPRAPARKGQSFEDRGHCIDCKMCVQVCPTGIDIREGLQMACIGCGLCVDACNTMMDRVGLPRGLISYDSITNVNSRAAGGPGNKTKLLRTRTILYTLLLLVIGAGMALSLGTRRTTEVNILHERAPMYVQMSNGTIRNGYTYKILNMVRQDRVYNLKVVGIEGATMEVVGGESNVTQMDLSVPGDEITTLRLYVNAPEEKVTDKKTDLIFILTEKAEGTELRSTSLFAGPGR</sequence>
<accession>V6F3Q6</accession>
<evidence type="ECO:0000256" key="1">
    <source>
        <dbReference type="ARBA" id="ARBA00022448"/>
    </source>
</evidence>
<dbReference type="Pfam" id="PF11614">
    <property type="entry name" value="FixG_C"/>
    <property type="match status" value="1"/>
</dbReference>
<dbReference type="SUPFAM" id="SSF54862">
    <property type="entry name" value="4Fe-4S ferredoxins"/>
    <property type="match status" value="1"/>
</dbReference>
<evidence type="ECO:0000256" key="3">
    <source>
        <dbReference type="ARBA" id="ARBA00022723"/>
    </source>
</evidence>
<keyword evidence="7" id="KW-0812">Transmembrane</keyword>
<evidence type="ECO:0000256" key="7">
    <source>
        <dbReference type="SAM" id="Phobius"/>
    </source>
</evidence>
<dbReference type="GO" id="GO:0051539">
    <property type="term" value="F:4 iron, 4 sulfur cluster binding"/>
    <property type="evidence" value="ECO:0007669"/>
    <property type="project" value="UniProtKB-KW"/>
</dbReference>
<keyword evidence="2" id="KW-0004">4Fe-4S</keyword>
<evidence type="ECO:0000256" key="2">
    <source>
        <dbReference type="ARBA" id="ARBA00022485"/>
    </source>
</evidence>
<dbReference type="InterPro" id="IPR032879">
    <property type="entry name" value="FixG_C"/>
</dbReference>
<dbReference type="GO" id="GO:0005886">
    <property type="term" value="C:plasma membrane"/>
    <property type="evidence" value="ECO:0007669"/>
    <property type="project" value="TreeGrafter"/>
</dbReference>
<evidence type="ECO:0000256" key="5">
    <source>
        <dbReference type="ARBA" id="ARBA00023004"/>
    </source>
</evidence>
<evidence type="ECO:0000256" key="6">
    <source>
        <dbReference type="ARBA" id="ARBA00023014"/>
    </source>
</evidence>
<evidence type="ECO:0000259" key="8">
    <source>
        <dbReference type="PROSITE" id="PS51379"/>
    </source>
</evidence>
<dbReference type="HOGENOM" id="CLU_032118_0_0_5"/>
<feature type="transmembrane region" description="Helical" evidence="7">
    <location>
        <begin position="34"/>
        <end position="52"/>
    </location>
</feature>
<keyword evidence="7" id="KW-1133">Transmembrane helix</keyword>
<organism evidence="9 10">
    <name type="scientific">Magnetospirillum gryphiswaldense (strain DSM 6361 / JCM 21280 / NBRC 15271 / MSR-1)</name>
    <dbReference type="NCBI Taxonomy" id="431944"/>
    <lineage>
        <taxon>Bacteria</taxon>
        <taxon>Pseudomonadati</taxon>
        <taxon>Pseudomonadota</taxon>
        <taxon>Alphaproteobacteria</taxon>
        <taxon>Rhodospirillales</taxon>
        <taxon>Rhodospirillaceae</taxon>
        <taxon>Magnetospirillum</taxon>
    </lineage>
</organism>
<dbReference type="PROSITE" id="PS00198">
    <property type="entry name" value="4FE4S_FER_1"/>
    <property type="match status" value="1"/>
</dbReference>
<evidence type="ECO:0000313" key="10">
    <source>
        <dbReference type="Proteomes" id="UP000018922"/>
    </source>
</evidence>
<protein>
    <submittedName>
        <fullName evidence="9">Nitrogen fixation protein fixG</fullName>
    </submittedName>
</protein>
<dbReference type="InterPro" id="IPR017900">
    <property type="entry name" value="4Fe4S_Fe_S_CS"/>
</dbReference>
<evidence type="ECO:0000256" key="4">
    <source>
        <dbReference type="ARBA" id="ARBA00022982"/>
    </source>
</evidence>
<keyword evidence="5" id="KW-0408">Iron</keyword>
<gene>
    <name evidence="9" type="primary">fixG</name>
    <name evidence="9" type="ordered locus">MGMSRv2__2950</name>
</gene>
<name>V6F3Q6_MAGGM</name>
<dbReference type="InterPro" id="IPR017896">
    <property type="entry name" value="4Fe4S_Fe-S-bd"/>
</dbReference>
<reference evidence="9 10" key="1">
    <citation type="journal article" date="2014" name="Genome Announc.">
        <title>Complete genome sequence of Magnetospirillum gryphiswaldense MSR-1.</title>
        <authorList>
            <person name="Wang X."/>
            <person name="Wang Q."/>
            <person name="Zhang W."/>
            <person name="Wang Y."/>
            <person name="Li L."/>
            <person name="Wen T."/>
            <person name="Zhang T."/>
            <person name="Zhang Y."/>
            <person name="Xu J."/>
            <person name="Hu J."/>
            <person name="Li S."/>
            <person name="Liu L."/>
            <person name="Liu J."/>
            <person name="Jiang W."/>
            <person name="Tian J."/>
            <person name="Li Y."/>
            <person name="Schuler D."/>
            <person name="Wang L."/>
            <person name="Li J."/>
        </authorList>
    </citation>
    <scope>NUCLEOTIDE SEQUENCE [LARGE SCALE GENOMIC DNA]</scope>
    <source>
        <strain evidence="10">DSM 6361 / JCM 21280 / NBRC 15271 / MSR-1</strain>
    </source>
</reference>
<evidence type="ECO:0000313" key="9">
    <source>
        <dbReference type="EMBL" id="CDL00165.1"/>
    </source>
</evidence>
<feature type="transmembrane region" description="Helical" evidence="7">
    <location>
        <begin position="86"/>
        <end position="107"/>
    </location>
</feature>
<feature type="transmembrane region" description="Helical" evidence="7">
    <location>
        <begin position="156"/>
        <end position="176"/>
    </location>
</feature>
<dbReference type="AlphaFoldDB" id="V6F3Q6"/>
<dbReference type="InterPro" id="IPR014116">
    <property type="entry name" value="Cyt_c_oxidase_cbb3_FixG"/>
</dbReference>
<keyword evidence="10" id="KW-1185">Reference proteome</keyword>
<feature type="domain" description="4Fe-4S ferredoxin-type" evidence="8">
    <location>
        <begin position="256"/>
        <end position="284"/>
    </location>
</feature>
<dbReference type="InterPro" id="IPR051684">
    <property type="entry name" value="Electron_Trans/Redox"/>
</dbReference>
<dbReference type="NCBIfam" id="TIGR02745">
    <property type="entry name" value="ccoG_rdxA_fixG"/>
    <property type="match status" value="1"/>
</dbReference>
<keyword evidence="7" id="KW-0472">Membrane</keyword>
<dbReference type="EMBL" id="HG794546">
    <property type="protein sequence ID" value="CDL00165.1"/>
    <property type="molecule type" value="Genomic_DNA"/>
</dbReference>
<dbReference type="PANTHER" id="PTHR30176">
    <property type="entry name" value="FERREDOXIN-TYPE PROTEIN NAPH"/>
    <property type="match status" value="1"/>
</dbReference>
<dbReference type="STRING" id="1430440.MGMSRv2__2950"/>
<proteinExistence type="predicted"/>
<dbReference type="Proteomes" id="UP000018922">
    <property type="component" value="Chromosome I"/>
</dbReference>
<dbReference type="InterPro" id="IPR013783">
    <property type="entry name" value="Ig-like_fold"/>
</dbReference>
<dbReference type="GO" id="GO:0046872">
    <property type="term" value="F:metal ion binding"/>
    <property type="evidence" value="ECO:0007669"/>
    <property type="project" value="UniProtKB-KW"/>
</dbReference>
<keyword evidence="6" id="KW-0411">Iron-sulfur</keyword>
<dbReference type="Pfam" id="PF13746">
    <property type="entry name" value="Fer4_18"/>
    <property type="match status" value="1"/>
</dbReference>
<keyword evidence="4" id="KW-0249">Electron transport</keyword>
<dbReference type="Pfam" id="PF12801">
    <property type="entry name" value="Fer4_5"/>
    <property type="match status" value="1"/>
</dbReference>
<dbReference type="KEGG" id="mgy:MGMSRv2__2950"/>
<dbReference type="Gene3D" id="2.60.40.10">
    <property type="entry name" value="Immunoglobulins"/>
    <property type="match status" value="1"/>
</dbReference>
<keyword evidence="3" id="KW-0479">Metal-binding</keyword>
<keyword evidence="1" id="KW-0813">Transport</keyword>
<feature type="transmembrane region" description="Helical" evidence="7">
    <location>
        <begin position="196"/>
        <end position="214"/>
    </location>
</feature>
<dbReference type="PANTHER" id="PTHR30176:SF3">
    <property type="entry name" value="FERREDOXIN-TYPE PROTEIN NAPH"/>
    <property type="match status" value="1"/>
</dbReference>
<feature type="transmembrane region" description="Helical" evidence="7">
    <location>
        <begin position="341"/>
        <end position="359"/>
    </location>
</feature>